<accession>A0ACC6M518</accession>
<gene>
    <name evidence="1" type="ORF">SH601_08665</name>
</gene>
<comment type="caution">
    <text evidence="1">The sequence shown here is derived from an EMBL/GenBank/DDBJ whole genome shotgun (WGS) entry which is preliminary data.</text>
</comment>
<dbReference type="EC" id="1.-.-.-" evidence="1"/>
<keyword evidence="2" id="KW-1185">Reference proteome</keyword>
<dbReference type="Proteomes" id="UP001277972">
    <property type="component" value="Unassembled WGS sequence"/>
</dbReference>
<proteinExistence type="predicted"/>
<protein>
    <submittedName>
        <fullName evidence="1">SDR family oxidoreductase</fullName>
        <ecNumber evidence="1">1.-.-.-</ecNumber>
    </submittedName>
</protein>
<dbReference type="EMBL" id="JAWZSR010000004">
    <property type="protein sequence ID" value="MDX8046059.1"/>
    <property type="molecule type" value="Genomic_DNA"/>
</dbReference>
<evidence type="ECO:0000313" key="2">
    <source>
        <dbReference type="Proteomes" id="UP001277972"/>
    </source>
</evidence>
<organism evidence="1 2">
    <name type="scientific">Gracilibacillus pellucidus</name>
    <dbReference type="NCBI Taxonomy" id="3095368"/>
    <lineage>
        <taxon>Bacteria</taxon>
        <taxon>Bacillati</taxon>
        <taxon>Bacillota</taxon>
        <taxon>Bacilli</taxon>
        <taxon>Bacillales</taxon>
        <taxon>Bacillaceae</taxon>
        <taxon>Gracilibacillus</taxon>
    </lineage>
</organism>
<name>A0ACC6M518_9BACI</name>
<keyword evidence="1" id="KW-0560">Oxidoreductase</keyword>
<reference evidence="1" key="1">
    <citation type="submission" date="2023-11" db="EMBL/GenBank/DDBJ databases">
        <title>Gracilibacillus pellucida a moderately halophilic bacterium isolated from saline soil in Xinjiang province.</title>
        <authorList>
            <person name="Zhang Z."/>
            <person name="Tan F."/>
            <person name="Wang Y."/>
            <person name="Xia M."/>
        </authorList>
    </citation>
    <scope>NUCLEOTIDE SEQUENCE</scope>
    <source>
        <strain evidence="1">S3-1-1</strain>
    </source>
</reference>
<sequence>MNKLNGRHVLITGASSGIGRALAFSLAKQGAIPILVARTESKLMELKTEIENRYAVHPIVYAVDITDYPKWQQTIERIIDEAGKIDILINNAGIGYFDMFEQANWQTIENMVNLNLNAMFLTTSRLLPTLLTQQQAHIINIGSQAGKMATPKSAVYSATKAGVISYSNALRMELQGRVFVTSVNIGPVKTAFFETADPEGTYQKSVERYMLEPMNVANKVTKVIFTNKREINLPYWMHVGSKIYQSFPRTMEKLLGPAFKKK</sequence>
<evidence type="ECO:0000313" key="1">
    <source>
        <dbReference type="EMBL" id="MDX8046059.1"/>
    </source>
</evidence>